<dbReference type="InterPro" id="IPR011460">
    <property type="entry name" value="Lcl_C"/>
</dbReference>
<protein>
    <recommendedName>
        <fullName evidence="1">Lcl C-terminal domain-containing protein</fullName>
    </recommendedName>
</protein>
<evidence type="ECO:0000313" key="2">
    <source>
        <dbReference type="EMBL" id="ACV69075.1"/>
    </source>
</evidence>
<accession>C8X3S8</accession>
<dbReference type="OrthoDB" id="9793251at2"/>
<name>C8X3S8_DESRD</name>
<gene>
    <name evidence="2" type="ordered locus">Dret_1791</name>
</gene>
<dbReference type="Proteomes" id="UP000001052">
    <property type="component" value="Chromosome"/>
</dbReference>
<dbReference type="HOGENOM" id="CLU_810699_0_0_7"/>
<feature type="domain" description="Lcl C-terminal" evidence="1">
    <location>
        <begin position="221"/>
        <end position="334"/>
    </location>
</feature>
<evidence type="ECO:0000259" key="1">
    <source>
        <dbReference type="Pfam" id="PF07603"/>
    </source>
</evidence>
<dbReference type="RefSeq" id="WP_015752218.1">
    <property type="nucleotide sequence ID" value="NC_013223.1"/>
</dbReference>
<dbReference type="Pfam" id="PF07603">
    <property type="entry name" value="Lcl_C"/>
    <property type="match status" value="2"/>
</dbReference>
<dbReference type="STRING" id="485915.Dret_1791"/>
<dbReference type="AlphaFoldDB" id="C8X3S8"/>
<dbReference type="eggNOG" id="COG1361">
    <property type="taxonomic scope" value="Bacteria"/>
</dbReference>
<reference evidence="2 3" key="2">
    <citation type="journal article" date="2010" name="Stand. Genomic Sci.">
        <title>Complete genome sequence of Desulfohalobium retbaense type strain (HR(100)).</title>
        <authorList>
            <person name="Spring S."/>
            <person name="Nolan M."/>
            <person name="Lapidus A."/>
            <person name="Glavina Del Rio T."/>
            <person name="Copeland A."/>
            <person name="Tice H."/>
            <person name="Cheng J.F."/>
            <person name="Lucas S."/>
            <person name="Land M."/>
            <person name="Chen F."/>
            <person name="Bruce D."/>
            <person name="Goodwin L."/>
            <person name="Pitluck S."/>
            <person name="Ivanova N."/>
            <person name="Mavromatis K."/>
            <person name="Mikhailova N."/>
            <person name="Pati A."/>
            <person name="Chen A."/>
            <person name="Palaniappan K."/>
            <person name="Hauser L."/>
            <person name="Chang Y.J."/>
            <person name="Jeffries C.D."/>
            <person name="Munk C."/>
            <person name="Kiss H."/>
            <person name="Chain P."/>
            <person name="Han C."/>
            <person name="Brettin T."/>
            <person name="Detter J.C."/>
            <person name="Schuler E."/>
            <person name="Goker M."/>
            <person name="Rohde M."/>
            <person name="Bristow J."/>
            <person name="Eisen J.A."/>
            <person name="Markowitz V."/>
            <person name="Hugenholtz P."/>
            <person name="Kyrpides N.C."/>
            <person name="Klenk H.P."/>
        </authorList>
    </citation>
    <scope>NUCLEOTIDE SEQUENCE [LARGE SCALE GENOMIC DNA]</scope>
    <source>
        <strain evidence="2 3">DSM 5692</strain>
    </source>
</reference>
<dbReference type="PANTHER" id="PTHR35812">
    <property type="entry name" value="LIPOPROTEIN"/>
    <property type="match status" value="1"/>
</dbReference>
<proteinExistence type="predicted"/>
<dbReference type="EMBL" id="CP001734">
    <property type="protein sequence ID" value="ACV69075.1"/>
    <property type="molecule type" value="Genomic_DNA"/>
</dbReference>
<feature type="domain" description="Lcl C-terminal" evidence="1">
    <location>
        <begin position="53"/>
        <end position="170"/>
    </location>
</feature>
<sequence>MSLEQTRLYLGTGQHRCFDSQGREIPCDGQRQDGAIQAGQTVSAPRFVVDGELVSDRLTGLQWPMQADLFLYPLRWDEALDAVAEANAAGLAGADDWRVPNRRELRSLIDHSRRKPVLPKDHPFTGVHLGWYWTSTTAAIAPAYAWYVHLAGGRMFFGKKTEFSLLWPVRGQLARLPRTGQTQCFDVQGEVIDCRESAQDAALQQGLPWPEVRFEPFEDGILDRLTGLVWRRQAFEGGKLVDWSEALELAADLAEASGRAWRLPNINELESLVDASQSRPALPEDHPFSGIQEAYWSSTTSGFETDWAYALYLHKGAVGVGWKKSREFAVWCVRDREAGITSR</sequence>
<evidence type="ECO:0000313" key="3">
    <source>
        <dbReference type="Proteomes" id="UP000001052"/>
    </source>
</evidence>
<reference evidence="3" key="1">
    <citation type="submission" date="2009-09" db="EMBL/GenBank/DDBJ databases">
        <title>The complete chromosome of Desulfohalobium retbaense DSM 5692.</title>
        <authorList>
            <consortium name="US DOE Joint Genome Institute (JGI-PGF)"/>
            <person name="Lucas S."/>
            <person name="Copeland A."/>
            <person name="Lapidus A."/>
            <person name="Glavina del Rio T."/>
            <person name="Dalin E."/>
            <person name="Tice H."/>
            <person name="Bruce D."/>
            <person name="Goodwin L."/>
            <person name="Pitluck S."/>
            <person name="Kyrpides N."/>
            <person name="Mavromatis K."/>
            <person name="Ivanova N."/>
            <person name="Mikhailova N."/>
            <person name="Munk A.C."/>
            <person name="Brettin T."/>
            <person name="Detter J.C."/>
            <person name="Han C."/>
            <person name="Tapia R."/>
            <person name="Larimer F."/>
            <person name="Land M."/>
            <person name="Hauser L."/>
            <person name="Markowitz V."/>
            <person name="Cheng J.-F."/>
            <person name="Hugenholtz P."/>
            <person name="Woyke T."/>
            <person name="Wu D."/>
            <person name="Spring S."/>
            <person name="Klenk H.-P."/>
            <person name="Eisen J.A."/>
        </authorList>
    </citation>
    <scope>NUCLEOTIDE SEQUENCE [LARGE SCALE GENOMIC DNA]</scope>
    <source>
        <strain evidence="3">DSM 5692</strain>
    </source>
</reference>
<keyword evidence="3" id="KW-1185">Reference proteome</keyword>
<dbReference type="PANTHER" id="PTHR35812:SF1">
    <property type="entry name" value="LIPOPROTEIN"/>
    <property type="match status" value="1"/>
</dbReference>
<dbReference type="KEGG" id="drt:Dret_1791"/>
<organism evidence="2 3">
    <name type="scientific">Desulfohalobium retbaense (strain ATCC 49708 / DSM 5692 / JCM 16813 / HR100)</name>
    <dbReference type="NCBI Taxonomy" id="485915"/>
    <lineage>
        <taxon>Bacteria</taxon>
        <taxon>Pseudomonadati</taxon>
        <taxon>Thermodesulfobacteriota</taxon>
        <taxon>Desulfovibrionia</taxon>
        <taxon>Desulfovibrionales</taxon>
        <taxon>Desulfohalobiaceae</taxon>
        <taxon>Desulfohalobium</taxon>
    </lineage>
</organism>